<dbReference type="AlphaFoldDB" id="A0A2W5TCF6"/>
<evidence type="ECO:0000313" key="2">
    <source>
        <dbReference type="EMBL" id="PZR10843.1"/>
    </source>
</evidence>
<evidence type="ECO:0000313" key="3">
    <source>
        <dbReference type="Proteomes" id="UP000249061"/>
    </source>
</evidence>
<accession>A0A2W5TCF6</accession>
<proteinExistence type="predicted"/>
<reference evidence="2 3" key="1">
    <citation type="submission" date="2017-08" db="EMBL/GenBank/DDBJ databases">
        <title>Infants hospitalized years apart are colonized by the same room-sourced microbial strains.</title>
        <authorList>
            <person name="Brooks B."/>
            <person name="Olm M.R."/>
            <person name="Firek B.A."/>
            <person name="Baker R."/>
            <person name="Thomas B.C."/>
            <person name="Morowitz M.J."/>
            <person name="Banfield J.F."/>
        </authorList>
    </citation>
    <scope>NUCLEOTIDE SEQUENCE [LARGE SCALE GENOMIC DNA]</scope>
    <source>
        <strain evidence="2">S2_003_000_R2_14</strain>
    </source>
</reference>
<dbReference type="Pfam" id="PF14238">
    <property type="entry name" value="DUF4340"/>
    <property type="match status" value="2"/>
</dbReference>
<gene>
    <name evidence="2" type="ORF">DI536_19420</name>
</gene>
<dbReference type="Proteomes" id="UP000249061">
    <property type="component" value="Unassembled WGS sequence"/>
</dbReference>
<name>A0A2W5TCF6_9BACT</name>
<dbReference type="InterPro" id="IPR025641">
    <property type="entry name" value="DUF4340"/>
</dbReference>
<sequence length="487" mass="53148">MTQSSKLLLQVLVLVLIAGGLGGYAYFGVFKPDEARQRKADHDLRLFAPQKLDEKVDGGAPPAEFTHLVVTFNGETTELEREPGQPWYIVKPVRTRADHLIVDGLISQLQSAKFKDTIDEAPDSAALAKYGLDQPKFVVEATANVAGEERSVKIFGGIENTFDGSVFVRRNDEKAVYSAPGGVRFALGKNTFDLRDKTPFAIEESKLERLSVSSVNKNEYELVREGKRWKLTRPADELADATNVATMIAAASSDRAVRFFDDTPANRKALGLDAPILKATLTLAGGKSAKLSASRVVADGGDLFYGLREDDEGTTLAQMSASALTLDRNVEELRDQAVLQFKRELVTRMVFHDSDGSEVVVEKDSVDASADSWRITKPRPAKAKVFKITGALWTLSNFKALAKGEQKPGDWAKYGIGEKSRWAAVYGEDGKELARLTIGNLVEGTPSAYWVRGARDQVMQSDGSRFGELPFQLAVVADEPDAGVTSP</sequence>
<feature type="domain" description="DUF4340" evidence="1">
    <location>
        <begin position="87"/>
        <end position="246"/>
    </location>
</feature>
<protein>
    <recommendedName>
        <fullName evidence="1">DUF4340 domain-containing protein</fullName>
    </recommendedName>
</protein>
<organism evidence="2 3">
    <name type="scientific">Archangium gephyra</name>
    <dbReference type="NCBI Taxonomy" id="48"/>
    <lineage>
        <taxon>Bacteria</taxon>
        <taxon>Pseudomonadati</taxon>
        <taxon>Myxococcota</taxon>
        <taxon>Myxococcia</taxon>
        <taxon>Myxococcales</taxon>
        <taxon>Cystobacterineae</taxon>
        <taxon>Archangiaceae</taxon>
        <taxon>Archangium</taxon>
    </lineage>
</organism>
<evidence type="ECO:0000259" key="1">
    <source>
        <dbReference type="Pfam" id="PF14238"/>
    </source>
</evidence>
<comment type="caution">
    <text evidence="2">The sequence shown here is derived from an EMBL/GenBank/DDBJ whole genome shotgun (WGS) entry which is preliminary data.</text>
</comment>
<dbReference type="EMBL" id="QFQP01000016">
    <property type="protein sequence ID" value="PZR10843.1"/>
    <property type="molecule type" value="Genomic_DNA"/>
</dbReference>
<feature type="domain" description="DUF4340" evidence="1">
    <location>
        <begin position="373"/>
        <end position="463"/>
    </location>
</feature>